<evidence type="ECO:0000313" key="3">
    <source>
        <dbReference type="Proteomes" id="UP000054166"/>
    </source>
</evidence>
<dbReference type="AlphaFoldDB" id="A0A0C3BZZ1"/>
<evidence type="ECO:0000313" key="2">
    <source>
        <dbReference type="EMBL" id="KIM92113.1"/>
    </source>
</evidence>
<organism evidence="2 3">
    <name type="scientific">Piloderma croceum (strain F 1598)</name>
    <dbReference type="NCBI Taxonomy" id="765440"/>
    <lineage>
        <taxon>Eukaryota</taxon>
        <taxon>Fungi</taxon>
        <taxon>Dikarya</taxon>
        <taxon>Basidiomycota</taxon>
        <taxon>Agaricomycotina</taxon>
        <taxon>Agaricomycetes</taxon>
        <taxon>Agaricomycetidae</taxon>
        <taxon>Atheliales</taxon>
        <taxon>Atheliaceae</taxon>
        <taxon>Piloderma</taxon>
    </lineage>
</organism>
<feature type="region of interest" description="Disordered" evidence="1">
    <location>
        <begin position="90"/>
        <end position="179"/>
    </location>
</feature>
<accession>A0A0C3BZZ1</accession>
<protein>
    <submittedName>
        <fullName evidence="2">Uncharacterized protein</fullName>
    </submittedName>
</protein>
<proteinExistence type="predicted"/>
<reference evidence="2 3" key="1">
    <citation type="submission" date="2014-04" db="EMBL/GenBank/DDBJ databases">
        <authorList>
            <consortium name="DOE Joint Genome Institute"/>
            <person name="Kuo A."/>
            <person name="Tarkka M."/>
            <person name="Buscot F."/>
            <person name="Kohler A."/>
            <person name="Nagy L.G."/>
            <person name="Floudas D."/>
            <person name="Copeland A."/>
            <person name="Barry K.W."/>
            <person name="Cichocki N."/>
            <person name="Veneault-Fourrey C."/>
            <person name="LaButti K."/>
            <person name="Lindquist E.A."/>
            <person name="Lipzen A."/>
            <person name="Lundell T."/>
            <person name="Morin E."/>
            <person name="Murat C."/>
            <person name="Sun H."/>
            <person name="Tunlid A."/>
            <person name="Henrissat B."/>
            <person name="Grigoriev I.V."/>
            <person name="Hibbett D.S."/>
            <person name="Martin F."/>
            <person name="Nordberg H.P."/>
            <person name="Cantor M.N."/>
            <person name="Hua S.X."/>
        </authorList>
    </citation>
    <scope>NUCLEOTIDE SEQUENCE [LARGE SCALE GENOMIC DNA]</scope>
    <source>
        <strain evidence="2 3">F 1598</strain>
    </source>
</reference>
<dbReference type="HOGENOM" id="CLU_1504012_0_0_1"/>
<reference evidence="3" key="2">
    <citation type="submission" date="2015-01" db="EMBL/GenBank/DDBJ databases">
        <title>Evolutionary Origins and Diversification of the Mycorrhizal Mutualists.</title>
        <authorList>
            <consortium name="DOE Joint Genome Institute"/>
            <consortium name="Mycorrhizal Genomics Consortium"/>
            <person name="Kohler A."/>
            <person name="Kuo A."/>
            <person name="Nagy L.G."/>
            <person name="Floudas D."/>
            <person name="Copeland A."/>
            <person name="Barry K.W."/>
            <person name="Cichocki N."/>
            <person name="Veneault-Fourrey C."/>
            <person name="LaButti K."/>
            <person name="Lindquist E.A."/>
            <person name="Lipzen A."/>
            <person name="Lundell T."/>
            <person name="Morin E."/>
            <person name="Murat C."/>
            <person name="Riley R."/>
            <person name="Ohm R."/>
            <person name="Sun H."/>
            <person name="Tunlid A."/>
            <person name="Henrissat B."/>
            <person name="Grigoriev I.V."/>
            <person name="Hibbett D.S."/>
            <person name="Martin F."/>
        </authorList>
    </citation>
    <scope>NUCLEOTIDE SEQUENCE [LARGE SCALE GENOMIC DNA]</scope>
    <source>
        <strain evidence="3">F 1598</strain>
    </source>
</reference>
<feature type="compositionally biased region" description="Acidic residues" evidence="1">
    <location>
        <begin position="112"/>
        <end position="127"/>
    </location>
</feature>
<gene>
    <name evidence="2" type="ORF">PILCRDRAFT_83412</name>
</gene>
<dbReference type="InParanoid" id="A0A0C3BZZ1"/>
<evidence type="ECO:0000256" key="1">
    <source>
        <dbReference type="SAM" id="MobiDB-lite"/>
    </source>
</evidence>
<name>A0A0C3BZZ1_PILCF</name>
<feature type="region of interest" description="Disordered" evidence="1">
    <location>
        <begin position="1"/>
        <end position="42"/>
    </location>
</feature>
<sequence length="179" mass="19419">MAPSKIAAKGKGGHAAQHKKSADNVPAVKLKPKKKSEKKMTPTVAEITAAAAITLKELKAEKVKKTVLDMEERTLEYMEEMGQKAGTGIQYEGDINMNDPNSFTTKWVLGQSDEDDETDKEGDDEEGGSGLEGGFDANHLSAHNEDIDREDEEELEEVDVLEADASKGKQKAMTPSSKP</sequence>
<feature type="compositionally biased region" description="Acidic residues" evidence="1">
    <location>
        <begin position="147"/>
        <end position="162"/>
    </location>
</feature>
<keyword evidence="3" id="KW-1185">Reference proteome</keyword>
<dbReference type="EMBL" id="KN832970">
    <property type="protein sequence ID" value="KIM92113.1"/>
    <property type="molecule type" value="Genomic_DNA"/>
</dbReference>
<dbReference type="Proteomes" id="UP000054166">
    <property type="component" value="Unassembled WGS sequence"/>
</dbReference>